<sequence>MNLDNLKVSLVCDHSFFWKYFNDNFDHHMKIGKLPWRVYPFLNYRIEGLEPENKYSISLHFEEIIRSFDVVAGERWPVRKATNPSKKVKEERGVLSGVEWMKGGIFFRSVRITDNLETESESVIFLRLGRKYSPVVSIQEDPTPGNPNPPVIECRLDYTEFTTVGQIQDEELRSLKLVNRQGHDNRWFLRKKAKQAPPIFATCTIKNQPVVSTAESTASTFFKNLPANIERELLEASNIKTGKSPKALTEGFSFLEEAEKDFKSKQVTQANFLQSVQNGTIIEVKEEMARFPGYNTTQPAFVPNGFLAQTMPQFQLSANQHNFPPQIFSSTLYQSIPQQTPQNHSSPQAFPSTVPCNNGAPLFHQTAVQPTLPYLTTMTGHVIANFGNFIPHSAIVGPNFTYPAMPAQNVHPTTQPRPFGQFLYPFNTNHPPVFSHNFMSSQK</sequence>
<evidence type="ECO:0000256" key="5">
    <source>
        <dbReference type="PROSITE-ProRule" id="PRU00201"/>
    </source>
</evidence>
<evidence type="ECO:0000313" key="7">
    <source>
        <dbReference type="EMBL" id="EGT40675.1"/>
    </source>
</evidence>
<protein>
    <recommendedName>
        <fullName evidence="6">T-box domain-containing protein</fullName>
    </recommendedName>
</protein>
<dbReference type="GO" id="GO:0003700">
    <property type="term" value="F:DNA-binding transcription factor activity"/>
    <property type="evidence" value="ECO:0007669"/>
    <property type="project" value="InterPro"/>
</dbReference>
<dbReference type="EMBL" id="GL379788">
    <property type="protein sequence ID" value="EGT40675.1"/>
    <property type="molecule type" value="Genomic_DNA"/>
</dbReference>
<dbReference type="STRING" id="135651.G0MBC8"/>
<dbReference type="Proteomes" id="UP000008068">
    <property type="component" value="Unassembled WGS sequence"/>
</dbReference>
<name>G0MBC8_CAEBE</name>
<dbReference type="HOGENOM" id="CLU_662632_0_0_1"/>
<dbReference type="SUPFAM" id="SSF49417">
    <property type="entry name" value="p53-like transcription factors"/>
    <property type="match status" value="1"/>
</dbReference>
<accession>G0MBC8</accession>
<dbReference type="InterPro" id="IPR036960">
    <property type="entry name" value="T-box_sf"/>
</dbReference>
<dbReference type="Gene3D" id="2.60.40.820">
    <property type="entry name" value="Transcription factor, T-box"/>
    <property type="match status" value="1"/>
</dbReference>
<evidence type="ECO:0000313" key="8">
    <source>
        <dbReference type="Proteomes" id="UP000008068"/>
    </source>
</evidence>
<dbReference type="PROSITE" id="PS50252">
    <property type="entry name" value="TBOX_3"/>
    <property type="match status" value="1"/>
</dbReference>
<evidence type="ECO:0000256" key="1">
    <source>
        <dbReference type="ARBA" id="ARBA00023015"/>
    </source>
</evidence>
<dbReference type="GO" id="GO:0005634">
    <property type="term" value="C:nucleus"/>
    <property type="evidence" value="ECO:0007669"/>
    <property type="project" value="UniProtKB-SubCell"/>
</dbReference>
<comment type="caution">
    <text evidence="5">Lacks conserved residue(s) required for the propagation of feature annotation.</text>
</comment>
<evidence type="ECO:0000256" key="2">
    <source>
        <dbReference type="ARBA" id="ARBA00023125"/>
    </source>
</evidence>
<keyword evidence="3" id="KW-0804">Transcription</keyword>
<dbReference type="GO" id="GO:0045893">
    <property type="term" value="P:positive regulation of DNA-templated transcription"/>
    <property type="evidence" value="ECO:0007669"/>
    <property type="project" value="InterPro"/>
</dbReference>
<dbReference type="SMART" id="SM00425">
    <property type="entry name" value="TBOX"/>
    <property type="match status" value="1"/>
</dbReference>
<organism evidence="8">
    <name type="scientific">Caenorhabditis brenneri</name>
    <name type="common">Nematode worm</name>
    <dbReference type="NCBI Taxonomy" id="135651"/>
    <lineage>
        <taxon>Eukaryota</taxon>
        <taxon>Metazoa</taxon>
        <taxon>Ecdysozoa</taxon>
        <taxon>Nematoda</taxon>
        <taxon>Chromadorea</taxon>
        <taxon>Rhabditida</taxon>
        <taxon>Rhabditina</taxon>
        <taxon>Rhabditomorpha</taxon>
        <taxon>Rhabditoidea</taxon>
        <taxon>Rhabditidae</taxon>
        <taxon>Peloderinae</taxon>
        <taxon>Caenorhabditis</taxon>
    </lineage>
</organism>
<gene>
    <name evidence="7" type="ORF">CAEBREN_25928</name>
</gene>
<dbReference type="eggNOG" id="KOG3585">
    <property type="taxonomic scope" value="Eukaryota"/>
</dbReference>
<reference evidence="8" key="1">
    <citation type="submission" date="2011-07" db="EMBL/GenBank/DDBJ databases">
        <authorList>
            <consortium name="Caenorhabditis brenneri Sequencing and Analysis Consortium"/>
            <person name="Wilson R.K."/>
        </authorList>
    </citation>
    <scope>NUCLEOTIDE SEQUENCE [LARGE SCALE GENOMIC DNA]</scope>
    <source>
        <strain evidence="8">PB2801</strain>
    </source>
</reference>
<dbReference type="Pfam" id="PF00907">
    <property type="entry name" value="T-box"/>
    <property type="match status" value="1"/>
</dbReference>
<dbReference type="InterPro" id="IPR008967">
    <property type="entry name" value="p53-like_TF_DNA-bd_sf"/>
</dbReference>
<evidence type="ECO:0000259" key="6">
    <source>
        <dbReference type="PROSITE" id="PS50252"/>
    </source>
</evidence>
<keyword evidence="4 5" id="KW-0539">Nucleus</keyword>
<dbReference type="CDD" id="cd00182">
    <property type="entry name" value="T-box"/>
    <property type="match status" value="1"/>
</dbReference>
<keyword evidence="2 5" id="KW-0238">DNA-binding</keyword>
<dbReference type="AlphaFoldDB" id="G0MBC8"/>
<keyword evidence="1" id="KW-0805">Transcription regulation</keyword>
<evidence type="ECO:0000256" key="3">
    <source>
        <dbReference type="ARBA" id="ARBA00023163"/>
    </source>
</evidence>
<evidence type="ECO:0000256" key="4">
    <source>
        <dbReference type="ARBA" id="ARBA00023242"/>
    </source>
</evidence>
<dbReference type="GO" id="GO:0003677">
    <property type="term" value="F:DNA binding"/>
    <property type="evidence" value="ECO:0007669"/>
    <property type="project" value="UniProtKB-UniRule"/>
</dbReference>
<feature type="domain" description="T-box" evidence="6">
    <location>
        <begin position="12"/>
        <end position="177"/>
    </location>
</feature>
<proteinExistence type="predicted"/>
<dbReference type="InParanoid" id="G0MBC8"/>
<keyword evidence="8" id="KW-1185">Reference proteome</keyword>
<dbReference type="InterPro" id="IPR046360">
    <property type="entry name" value="T-box_DNA-bd"/>
</dbReference>
<comment type="subcellular location">
    <subcellularLocation>
        <location evidence="5">Nucleus</location>
    </subcellularLocation>
</comment>